<organism evidence="1 2">
    <name type="scientific">Sphaerodactylus townsendi</name>
    <dbReference type="NCBI Taxonomy" id="933632"/>
    <lineage>
        <taxon>Eukaryota</taxon>
        <taxon>Metazoa</taxon>
        <taxon>Chordata</taxon>
        <taxon>Craniata</taxon>
        <taxon>Vertebrata</taxon>
        <taxon>Euteleostomi</taxon>
        <taxon>Lepidosauria</taxon>
        <taxon>Squamata</taxon>
        <taxon>Bifurcata</taxon>
        <taxon>Gekkota</taxon>
        <taxon>Sphaerodactylidae</taxon>
        <taxon>Sphaerodactylus</taxon>
    </lineage>
</organism>
<comment type="caution">
    <text evidence="1">The sequence shown here is derived from an EMBL/GenBank/DDBJ whole genome shotgun (WGS) entry which is preliminary data.</text>
</comment>
<accession>A0ACB8GGF0</accession>
<gene>
    <name evidence="1" type="ORF">K3G42_033780</name>
</gene>
<evidence type="ECO:0000313" key="1">
    <source>
        <dbReference type="EMBL" id="KAH8018195.1"/>
    </source>
</evidence>
<protein>
    <submittedName>
        <fullName evidence="1">Uncharacterized protein</fullName>
    </submittedName>
</protein>
<dbReference type="EMBL" id="CM037614">
    <property type="protein sequence ID" value="KAH8018195.1"/>
    <property type="molecule type" value="Genomic_DNA"/>
</dbReference>
<name>A0ACB8GGF0_9SAUR</name>
<reference evidence="1" key="1">
    <citation type="submission" date="2021-08" db="EMBL/GenBank/DDBJ databases">
        <title>The first chromosome-level gecko genome reveals the dynamic sex chromosomes of Neotropical dwarf geckos (Sphaerodactylidae: Sphaerodactylus).</title>
        <authorList>
            <person name="Pinto B.J."/>
            <person name="Keating S.E."/>
            <person name="Gamble T."/>
        </authorList>
    </citation>
    <scope>NUCLEOTIDE SEQUENCE</scope>
    <source>
        <strain evidence="1">TG3544</strain>
    </source>
</reference>
<keyword evidence="2" id="KW-1185">Reference proteome</keyword>
<proteinExistence type="predicted"/>
<dbReference type="Proteomes" id="UP000827872">
    <property type="component" value="Linkage Group LG01"/>
</dbReference>
<evidence type="ECO:0000313" key="2">
    <source>
        <dbReference type="Proteomes" id="UP000827872"/>
    </source>
</evidence>
<sequence>MRGVILTIVYESTQSQGQIEKHLNCIKERLVKHFETLKVPVKKRGVLKSVQKLQSEEEEKIAAIEAGLVELQDAIGTSGGRSKGLR</sequence>